<feature type="binding site" evidence="2">
    <location>
        <position position="102"/>
    </location>
    <ligand>
        <name>Mn(2+)</name>
        <dbReference type="ChEBI" id="CHEBI:29035"/>
        <label>2</label>
    </ligand>
</feature>
<accession>A0A1H8UU41</accession>
<evidence type="ECO:0000313" key="5">
    <source>
        <dbReference type="Proteomes" id="UP000199657"/>
    </source>
</evidence>
<comment type="cofactor">
    <cofactor evidence="2">
        <name>Mn(2+)</name>
        <dbReference type="ChEBI" id="CHEBI:29035"/>
    </cofactor>
    <text evidence="2">The Mn(2+) ion enhances activity.</text>
</comment>
<evidence type="ECO:0000313" key="4">
    <source>
        <dbReference type="EMBL" id="SEP06444.1"/>
    </source>
</evidence>
<keyword evidence="1 4" id="KW-0378">Hydrolase</keyword>
<keyword evidence="2" id="KW-0479">Metal-binding</keyword>
<dbReference type="OrthoDB" id="9777385at2"/>
<reference evidence="4 5" key="1">
    <citation type="submission" date="2016-10" db="EMBL/GenBank/DDBJ databases">
        <authorList>
            <person name="de Groot N.N."/>
        </authorList>
    </citation>
    <scope>NUCLEOTIDE SEQUENCE [LARGE SCALE GENOMIC DNA]</scope>
    <source>
        <strain evidence="4 5">CGMCC 1.6291</strain>
    </source>
</reference>
<keyword evidence="2" id="KW-0464">Manganese</keyword>
<proteinExistence type="predicted"/>
<feature type="domain" description="Peptidase M20 dimerisation" evidence="3">
    <location>
        <begin position="185"/>
        <end position="280"/>
    </location>
</feature>
<dbReference type="Gene3D" id="3.40.630.10">
    <property type="entry name" value="Zn peptidases"/>
    <property type="match status" value="1"/>
</dbReference>
<evidence type="ECO:0000256" key="1">
    <source>
        <dbReference type="ARBA" id="ARBA00022801"/>
    </source>
</evidence>
<dbReference type="Proteomes" id="UP000199657">
    <property type="component" value="Unassembled WGS sequence"/>
</dbReference>
<dbReference type="InterPro" id="IPR011650">
    <property type="entry name" value="Peptidase_M20_dimer"/>
</dbReference>
<dbReference type="RefSeq" id="WP_091645277.1">
    <property type="nucleotide sequence ID" value="NZ_FOEG01000008.1"/>
</dbReference>
<dbReference type="InterPro" id="IPR036264">
    <property type="entry name" value="Bact_exopeptidase_dim_dom"/>
</dbReference>
<evidence type="ECO:0000256" key="2">
    <source>
        <dbReference type="PIRSR" id="PIRSR005962-1"/>
    </source>
</evidence>
<dbReference type="Pfam" id="PF01546">
    <property type="entry name" value="Peptidase_M20"/>
    <property type="match status" value="1"/>
</dbReference>
<feature type="binding site" evidence="2">
    <location>
        <position position="100"/>
    </location>
    <ligand>
        <name>Mn(2+)</name>
        <dbReference type="ChEBI" id="CHEBI:29035"/>
        <label>2</label>
    </ligand>
</feature>
<dbReference type="AlphaFoldDB" id="A0A1H8UU41"/>
<feature type="binding site" evidence="2">
    <location>
        <position position="161"/>
    </location>
    <ligand>
        <name>Mn(2+)</name>
        <dbReference type="ChEBI" id="CHEBI:29035"/>
        <label>2</label>
    </ligand>
</feature>
<dbReference type="Gene3D" id="3.30.70.360">
    <property type="match status" value="1"/>
</dbReference>
<keyword evidence="5" id="KW-1185">Reference proteome</keyword>
<gene>
    <name evidence="4" type="ORF">SAMN04488052_10841</name>
</gene>
<dbReference type="PIRSF" id="PIRSF005962">
    <property type="entry name" value="Pept_M20D_amidohydro"/>
    <property type="match status" value="1"/>
</dbReference>
<dbReference type="NCBIfam" id="TIGR01891">
    <property type="entry name" value="amidohydrolases"/>
    <property type="match status" value="1"/>
</dbReference>
<dbReference type="SUPFAM" id="SSF55031">
    <property type="entry name" value="Bacterial exopeptidase dimerisation domain"/>
    <property type="match status" value="1"/>
</dbReference>
<organism evidence="4 5">
    <name type="scientific">Aquisalimonas asiatica</name>
    <dbReference type="NCBI Taxonomy" id="406100"/>
    <lineage>
        <taxon>Bacteria</taxon>
        <taxon>Pseudomonadati</taxon>
        <taxon>Pseudomonadota</taxon>
        <taxon>Gammaproteobacteria</taxon>
        <taxon>Chromatiales</taxon>
        <taxon>Ectothiorhodospiraceae</taxon>
        <taxon>Aquisalimonas</taxon>
    </lineage>
</organism>
<dbReference type="SUPFAM" id="SSF53187">
    <property type="entry name" value="Zn-dependent exopeptidases"/>
    <property type="match status" value="1"/>
</dbReference>
<evidence type="ECO:0000259" key="3">
    <source>
        <dbReference type="Pfam" id="PF07687"/>
    </source>
</evidence>
<dbReference type="InterPro" id="IPR002933">
    <property type="entry name" value="Peptidase_M20"/>
</dbReference>
<dbReference type="EMBL" id="FOEG01000008">
    <property type="protein sequence ID" value="SEP06444.1"/>
    <property type="molecule type" value="Genomic_DNA"/>
</dbReference>
<protein>
    <submittedName>
        <fullName evidence="4">Hippurate hydrolase</fullName>
    </submittedName>
</protein>
<dbReference type="STRING" id="406100.SAMN04488052_10841"/>
<sequence>MEIPTEALERLVAFRRELHRWPELGFQERETSRRVCEQLDALGVEYVTGLAGTGVVAWLRGARGGGAGSVGLRADMDALPLEEHSGVDYASRNPGCMHACGHDGHTTMLLGAIEYLQRHNDFDGTVHFVFQPAEEGVGGGKAMVADGLFSRFPMGEIYALHNAPGLPVGRFGVIPGPIMAGGDRIDITIHGQGGHGGMNPHGCIDPVRIAAELIQKAHTIVSREVDPLSPAVLSICAIQSGSLAGFNVIPHTATLAGTMRFLDRATAERLRSSLRALCASLEQYYGARIELAIDDTFAVTVNDSEATETGIAVIRDSFGDEALQPDHQPSMGSEDFAFMLEACRGAYVHVGAGDETHTHGLHSQQYDFNDRIIPHGVRLLSGLARESLARQAG</sequence>
<dbReference type="Pfam" id="PF07687">
    <property type="entry name" value="M20_dimer"/>
    <property type="match status" value="1"/>
</dbReference>
<name>A0A1H8UU41_9GAMM</name>
<dbReference type="PANTHER" id="PTHR11014">
    <property type="entry name" value="PEPTIDASE M20 FAMILY MEMBER"/>
    <property type="match status" value="1"/>
</dbReference>
<feature type="binding site" evidence="2">
    <location>
        <position position="135"/>
    </location>
    <ligand>
        <name>Mn(2+)</name>
        <dbReference type="ChEBI" id="CHEBI:29035"/>
        <label>2</label>
    </ligand>
</feature>
<dbReference type="GO" id="GO:0016787">
    <property type="term" value="F:hydrolase activity"/>
    <property type="evidence" value="ECO:0007669"/>
    <property type="project" value="UniProtKB-KW"/>
</dbReference>
<feature type="binding site" evidence="2">
    <location>
        <position position="362"/>
    </location>
    <ligand>
        <name>Mn(2+)</name>
        <dbReference type="ChEBI" id="CHEBI:29035"/>
        <label>2</label>
    </ligand>
</feature>
<dbReference type="PANTHER" id="PTHR11014:SF63">
    <property type="entry name" value="METALLOPEPTIDASE, PUTATIVE (AFU_ORTHOLOGUE AFUA_6G09600)-RELATED"/>
    <property type="match status" value="1"/>
</dbReference>
<dbReference type="GO" id="GO:0046872">
    <property type="term" value="F:metal ion binding"/>
    <property type="evidence" value="ECO:0007669"/>
    <property type="project" value="UniProtKB-KW"/>
</dbReference>
<dbReference type="InterPro" id="IPR017439">
    <property type="entry name" value="Amidohydrolase"/>
</dbReference>